<dbReference type="SUPFAM" id="SSF53067">
    <property type="entry name" value="Actin-like ATPase domain"/>
    <property type="match status" value="2"/>
</dbReference>
<accession>A0A2X2XJR6</accession>
<dbReference type="AlphaFoldDB" id="A0A2X2XJR6"/>
<dbReference type="Gene3D" id="3.30.420.40">
    <property type="match status" value="2"/>
</dbReference>
<feature type="domain" description="SHS2" evidence="7">
    <location>
        <begin position="19"/>
        <end position="207"/>
    </location>
</feature>
<dbReference type="GO" id="GO:0043093">
    <property type="term" value="P:FtsZ-dependent cytokinesis"/>
    <property type="evidence" value="ECO:0007669"/>
    <property type="project" value="UniProtKB-UniRule"/>
</dbReference>
<evidence type="ECO:0000256" key="6">
    <source>
        <dbReference type="PIRNR" id="PIRNR003101"/>
    </source>
</evidence>
<evidence type="ECO:0000313" key="9">
    <source>
        <dbReference type="EMBL" id="SQB26590.1"/>
    </source>
</evidence>
<dbReference type="NCBIfam" id="TIGR01174">
    <property type="entry name" value="ftsA"/>
    <property type="match status" value="1"/>
</dbReference>
<evidence type="ECO:0000313" key="8">
    <source>
        <dbReference type="EMBL" id="SDI70197.1"/>
    </source>
</evidence>
<evidence type="ECO:0000313" key="10">
    <source>
        <dbReference type="Proteomes" id="UP000199426"/>
    </source>
</evidence>
<sequence>MEKVEKNQIDIKMENQEYSVGLDIGTTKIVAIVGRRNAHGKIEVLGVGKAKSLGVHKGIVNNISQTINSIKAAVSEAQSSAGVPIRKVTVGIAGKHIRSLQHSDYIMREHPDKFITDDDIEALKDQVKKLVMLPGEEIIHVLPQEYKVDSEGEIQEPVGMHGKRLEANFHVVVGQMGSIRNIARCVREAGLEMEALTLEPLASSEAVLTKEEKEAGVAIVDIGGGTTDIAIFKDNIIRHTCVIPYGGGIITEDIKEGCSIIEKHAEQLKVKFGSAVPELEKDSTFVTIPGLHGRPDKEISLKTLAQIINARVEEVLEMVNTELKAYGAFEQKKKLIAGIVLTGGGSNLKHLRQLANYTTGFDSRIGFANEYIANDKNQYLKGPEFATSIGLLMESLKIRDKKQTVDDIEEAVKEQTKPEAAPVQAETVQPIQQTATPVQEQQIADERQENRKAKLTFGQSLMEKVKKFFEEVE</sequence>
<name>A0A2X2XJR6_CHRJE</name>
<dbReference type="PIRSF" id="PIRSF003101">
    <property type="entry name" value="FtsA"/>
    <property type="match status" value="1"/>
</dbReference>
<dbReference type="PANTHER" id="PTHR32432">
    <property type="entry name" value="CELL DIVISION PROTEIN FTSA-RELATED"/>
    <property type="match status" value="1"/>
</dbReference>
<evidence type="ECO:0000259" key="7">
    <source>
        <dbReference type="SMART" id="SM00842"/>
    </source>
</evidence>
<dbReference type="Proteomes" id="UP000199426">
    <property type="component" value="Unassembled WGS sequence"/>
</dbReference>
<evidence type="ECO:0000256" key="2">
    <source>
        <dbReference type="ARBA" id="ARBA00022618"/>
    </source>
</evidence>
<comment type="similarity">
    <text evidence="5 6">Belongs to the FtsA/MreB family.</text>
</comment>
<organism evidence="9 11">
    <name type="scientific">Chryseobacterium jejuense</name>
    <dbReference type="NCBI Taxonomy" id="445960"/>
    <lineage>
        <taxon>Bacteria</taxon>
        <taxon>Pseudomonadati</taxon>
        <taxon>Bacteroidota</taxon>
        <taxon>Flavobacteriia</taxon>
        <taxon>Flavobacteriales</taxon>
        <taxon>Weeksellaceae</taxon>
        <taxon>Chryseobacterium group</taxon>
        <taxon>Chryseobacterium</taxon>
    </lineage>
</organism>
<dbReference type="InterPro" id="IPR020823">
    <property type="entry name" value="Cell_div_FtsA"/>
</dbReference>
<evidence type="ECO:0000256" key="5">
    <source>
        <dbReference type="HAMAP-Rule" id="MF_02033"/>
    </source>
</evidence>
<comment type="subcellular location">
    <subcellularLocation>
        <location evidence="5">Cell membrane</location>
        <topology evidence="5">Peripheral membrane protein</topology>
        <orientation evidence="5">Cytoplasmic side</orientation>
    </subcellularLocation>
    <text evidence="5">Localizes to the Z ring in an FtsZ-dependent manner. Targeted to the membrane through a conserved C-terminal amphipathic helix.</text>
</comment>
<reference evidence="8 10" key="1">
    <citation type="submission" date="2016-10" db="EMBL/GenBank/DDBJ databases">
        <authorList>
            <person name="Varghese N."/>
            <person name="Submissions S."/>
        </authorList>
    </citation>
    <scope>NUCLEOTIDE SEQUENCE [LARGE SCALE GENOMIC DNA]</scope>
    <source>
        <strain evidence="8 10">DSM 19299</strain>
    </source>
</reference>
<gene>
    <name evidence="5 9" type="primary">ftsA</name>
    <name evidence="9" type="ORF">NCTC13492_00263</name>
    <name evidence="8" type="ORF">SAMN05421542_1788</name>
</gene>
<comment type="function">
    <text evidence="5 6">Cell division protein that is involved in the assembly of the Z ring. May serve as a membrane anchor for the Z ring.</text>
</comment>
<dbReference type="Pfam" id="PF14450">
    <property type="entry name" value="FtsA"/>
    <property type="match status" value="1"/>
</dbReference>
<dbReference type="Proteomes" id="UP000251670">
    <property type="component" value="Unassembled WGS sequence"/>
</dbReference>
<keyword evidence="2 5" id="KW-0132">Cell division</keyword>
<dbReference type="EMBL" id="UAWB01000001">
    <property type="protein sequence ID" value="SQB26590.1"/>
    <property type="molecule type" value="Genomic_DNA"/>
</dbReference>
<dbReference type="HAMAP" id="MF_02033">
    <property type="entry name" value="FtsA"/>
    <property type="match status" value="1"/>
</dbReference>
<dbReference type="InterPro" id="IPR050696">
    <property type="entry name" value="FtsA/MreB"/>
</dbReference>
<dbReference type="PANTHER" id="PTHR32432:SF4">
    <property type="entry name" value="CELL DIVISION PROTEIN FTSA"/>
    <property type="match status" value="1"/>
</dbReference>
<comment type="subunit">
    <text evidence="5">Self-interacts. Interacts with FtsZ.</text>
</comment>
<dbReference type="STRING" id="445960.SAMN05421542_1788"/>
<keyword evidence="3 5" id="KW-0472">Membrane</keyword>
<reference evidence="9 11" key="2">
    <citation type="submission" date="2018-06" db="EMBL/GenBank/DDBJ databases">
        <authorList>
            <consortium name="Pathogen Informatics"/>
            <person name="Doyle S."/>
        </authorList>
    </citation>
    <scope>NUCLEOTIDE SEQUENCE [LARGE SCALE GENOMIC DNA]</scope>
    <source>
        <strain evidence="9 11">NCTC13492</strain>
    </source>
</reference>
<keyword evidence="4 5" id="KW-0131">Cell cycle</keyword>
<keyword evidence="1 5" id="KW-1003">Cell membrane</keyword>
<proteinExistence type="inferred from homology"/>
<evidence type="ECO:0000256" key="4">
    <source>
        <dbReference type="ARBA" id="ARBA00023306"/>
    </source>
</evidence>
<dbReference type="GO" id="GO:0032153">
    <property type="term" value="C:cell division site"/>
    <property type="evidence" value="ECO:0007669"/>
    <property type="project" value="UniProtKB-UniRule"/>
</dbReference>
<dbReference type="EMBL" id="FNEG01000002">
    <property type="protein sequence ID" value="SDI70197.1"/>
    <property type="molecule type" value="Genomic_DNA"/>
</dbReference>
<dbReference type="Gene3D" id="3.30.1490.110">
    <property type="match status" value="1"/>
</dbReference>
<evidence type="ECO:0000256" key="3">
    <source>
        <dbReference type="ARBA" id="ARBA00023136"/>
    </source>
</evidence>
<evidence type="ECO:0000256" key="1">
    <source>
        <dbReference type="ARBA" id="ARBA00022475"/>
    </source>
</evidence>
<dbReference type="InterPro" id="IPR003494">
    <property type="entry name" value="SHS2_FtsA"/>
</dbReference>
<dbReference type="CDD" id="cd24048">
    <property type="entry name" value="ASKHA_NBD_FtsA"/>
    <property type="match status" value="1"/>
</dbReference>
<dbReference type="Pfam" id="PF02491">
    <property type="entry name" value="SHS2_FTSA"/>
    <property type="match status" value="1"/>
</dbReference>
<keyword evidence="10" id="KW-1185">Reference proteome</keyword>
<dbReference type="SMART" id="SM00842">
    <property type="entry name" value="FtsA"/>
    <property type="match status" value="1"/>
</dbReference>
<protein>
    <recommendedName>
        <fullName evidence="5 6">Cell division protein FtsA</fullName>
    </recommendedName>
</protein>
<dbReference type="GO" id="GO:0009898">
    <property type="term" value="C:cytoplasmic side of plasma membrane"/>
    <property type="evidence" value="ECO:0007669"/>
    <property type="project" value="UniProtKB-UniRule"/>
</dbReference>
<evidence type="ECO:0000313" key="11">
    <source>
        <dbReference type="Proteomes" id="UP000251670"/>
    </source>
</evidence>
<dbReference type="InterPro" id="IPR043129">
    <property type="entry name" value="ATPase_NBD"/>
</dbReference>